<proteinExistence type="predicted"/>
<organism evidence="5 6">
    <name type="scientific">Owenweeksia hongkongensis (strain DSM 17368 / CIP 108786 / JCM 12287 / NRRL B-23963 / UST20020801)</name>
    <dbReference type="NCBI Taxonomy" id="926562"/>
    <lineage>
        <taxon>Bacteria</taxon>
        <taxon>Pseudomonadati</taxon>
        <taxon>Bacteroidota</taxon>
        <taxon>Flavobacteriia</taxon>
        <taxon>Flavobacteriales</taxon>
        <taxon>Owenweeksiaceae</taxon>
        <taxon>Owenweeksia</taxon>
    </lineage>
</organism>
<protein>
    <submittedName>
        <fullName evidence="5">Putative regulator of cell autolysis</fullName>
    </submittedName>
</protein>
<feature type="repeat" description="TPR" evidence="1">
    <location>
        <begin position="191"/>
        <end position="224"/>
    </location>
</feature>
<sequence>MKATFSAILLLCFFCAVAQNDFSDPDYFLVESLDQIQLSTEDSALVQSKMALYHQAKQDTSRLAILEDLIDECWNDEVWPLYNDVILRKTNQILSKTQESTLRKKYLYYHGVAYANKGYLHDIQSDFERAELHYQKALEAFEEGGYEEGQGKMLYAIALINEERGRLQAAIDFYNQALRLAETSGDSSGLANVDISLGDVHSSLGNQAEALKHYQRALLIAQRIRDKRLEGFASTTLASVYFSQKDYLQAQRLSLRGVQLLDEASAGADKINGLDVLGKIAASRGHLDSAEIYFTEIVQLAEAANRPQDAVQGLLSLAQNDFNRGDFAKAEKNANEAYQISKVLGLKHKQSKAAGLLGEIYTTTKKYEKANQYLLEFNNLKDTLRNESLKNQALEQAISYEYEKQQALAEADFQKEIAVAQEQEARKNVVIQAGIAILVLISIGLLINYKRLKTIRKQKEELDEAYHELELSKNDKILASNLKALQAQMNPHFIFNALNSIQTLVLQGNVDSSYDYINKFATLIRETLNSSEQEYISLKKEIETLETYLKLEKLRFREDFDFEINYPTEIPEREIPPMLIQPFIENAVKHGLFHKETDRKLQVHMQVEDALICVIEDNGIGRKAAQKINQQRNTKHQSYAISSIKKRLNMMQEKLKITIGLEYEDLEENGIATGTRVTLRIPFADHSSNISAQS</sequence>
<feature type="signal peptide" evidence="3">
    <location>
        <begin position="1"/>
        <end position="18"/>
    </location>
</feature>
<dbReference type="Gene3D" id="3.30.565.10">
    <property type="entry name" value="Histidine kinase-like ATPase, C-terminal domain"/>
    <property type="match status" value="1"/>
</dbReference>
<dbReference type="AlphaFoldDB" id="G8R3Y1"/>
<dbReference type="InterPro" id="IPR019734">
    <property type="entry name" value="TPR_rpt"/>
</dbReference>
<dbReference type="eggNOG" id="COG2972">
    <property type="taxonomic scope" value="Bacteria"/>
</dbReference>
<dbReference type="EMBL" id="CP003156">
    <property type="protein sequence ID" value="AEV32013.1"/>
    <property type="molecule type" value="Genomic_DNA"/>
</dbReference>
<name>G8R3Y1_OWEHD</name>
<dbReference type="Pfam" id="PF13424">
    <property type="entry name" value="TPR_12"/>
    <property type="match status" value="1"/>
</dbReference>
<gene>
    <name evidence="5" type="ordered locus">Oweho_1003</name>
</gene>
<dbReference type="InterPro" id="IPR036890">
    <property type="entry name" value="HATPase_C_sf"/>
</dbReference>
<dbReference type="SUPFAM" id="SSF48452">
    <property type="entry name" value="TPR-like"/>
    <property type="match status" value="2"/>
</dbReference>
<dbReference type="SUPFAM" id="SSF55874">
    <property type="entry name" value="ATPase domain of HSP90 chaperone/DNA topoisomerase II/histidine kinase"/>
    <property type="match status" value="1"/>
</dbReference>
<keyword evidence="2" id="KW-0812">Transmembrane</keyword>
<dbReference type="STRING" id="926562.Oweho_1003"/>
<evidence type="ECO:0000256" key="1">
    <source>
        <dbReference type="PROSITE-ProRule" id="PRU00339"/>
    </source>
</evidence>
<reference evidence="5 6" key="1">
    <citation type="journal article" date="2012" name="Stand. Genomic Sci.">
        <title>Genome sequence of the orange-pigmented seawater bacterium Owenweeksia hongkongensis type strain (UST20020801(T)).</title>
        <authorList>
            <person name="Riedel T."/>
            <person name="Held B."/>
            <person name="Nolan M."/>
            <person name="Lucas S."/>
            <person name="Lapidus A."/>
            <person name="Tice H."/>
            <person name="Del Rio T.G."/>
            <person name="Cheng J.F."/>
            <person name="Han C."/>
            <person name="Tapia R."/>
            <person name="Goodwin L.A."/>
            <person name="Pitluck S."/>
            <person name="Liolios K."/>
            <person name="Mavromatis K."/>
            <person name="Pagani I."/>
            <person name="Ivanova N."/>
            <person name="Mikhailova N."/>
            <person name="Pati A."/>
            <person name="Chen A."/>
            <person name="Palaniappan K."/>
            <person name="Rohde M."/>
            <person name="Tindall B.J."/>
            <person name="Detter J.C."/>
            <person name="Goker M."/>
            <person name="Woyke T."/>
            <person name="Bristow J."/>
            <person name="Eisen J.A."/>
            <person name="Markowitz V."/>
            <person name="Hugenholtz P."/>
            <person name="Klenk H.P."/>
            <person name="Kyrpides N.C."/>
        </authorList>
    </citation>
    <scope>NUCLEOTIDE SEQUENCE</scope>
    <source>
        <strain evidence="6">DSM 17368 / JCM 12287 / NRRL B-23963</strain>
    </source>
</reference>
<evidence type="ECO:0000313" key="5">
    <source>
        <dbReference type="EMBL" id="AEV32013.1"/>
    </source>
</evidence>
<dbReference type="Gene3D" id="1.25.40.10">
    <property type="entry name" value="Tetratricopeptide repeat domain"/>
    <property type="match status" value="2"/>
</dbReference>
<evidence type="ECO:0000313" key="6">
    <source>
        <dbReference type="Proteomes" id="UP000005631"/>
    </source>
</evidence>
<keyword evidence="1" id="KW-0802">TPR repeat</keyword>
<dbReference type="KEGG" id="oho:Oweho_1003"/>
<dbReference type="PANTHER" id="PTHR34220:SF7">
    <property type="entry name" value="SENSOR HISTIDINE KINASE YPDA"/>
    <property type="match status" value="1"/>
</dbReference>
<dbReference type="RefSeq" id="WP_014201373.1">
    <property type="nucleotide sequence ID" value="NC_016599.1"/>
</dbReference>
<dbReference type="GO" id="GO:0016020">
    <property type="term" value="C:membrane"/>
    <property type="evidence" value="ECO:0007669"/>
    <property type="project" value="InterPro"/>
</dbReference>
<feature type="repeat" description="TPR" evidence="1">
    <location>
        <begin position="151"/>
        <end position="184"/>
    </location>
</feature>
<dbReference type="GO" id="GO:0000155">
    <property type="term" value="F:phosphorelay sensor kinase activity"/>
    <property type="evidence" value="ECO:0007669"/>
    <property type="project" value="InterPro"/>
</dbReference>
<dbReference type="OrthoDB" id="6190788at2"/>
<keyword evidence="2" id="KW-0472">Membrane</keyword>
<feature type="chain" id="PRO_5003515402" evidence="3">
    <location>
        <begin position="19"/>
        <end position="694"/>
    </location>
</feature>
<evidence type="ECO:0000259" key="4">
    <source>
        <dbReference type="Pfam" id="PF06580"/>
    </source>
</evidence>
<dbReference type="InterPro" id="IPR011990">
    <property type="entry name" value="TPR-like_helical_dom_sf"/>
</dbReference>
<dbReference type="Proteomes" id="UP000005631">
    <property type="component" value="Chromosome"/>
</dbReference>
<dbReference type="InterPro" id="IPR050640">
    <property type="entry name" value="Bact_2-comp_sensor_kinase"/>
</dbReference>
<feature type="transmembrane region" description="Helical" evidence="2">
    <location>
        <begin position="429"/>
        <end position="449"/>
    </location>
</feature>
<dbReference type="Pfam" id="PF06580">
    <property type="entry name" value="His_kinase"/>
    <property type="match status" value="1"/>
</dbReference>
<dbReference type="PANTHER" id="PTHR34220">
    <property type="entry name" value="SENSOR HISTIDINE KINASE YPDA"/>
    <property type="match status" value="1"/>
</dbReference>
<accession>G8R3Y1</accession>
<evidence type="ECO:0000256" key="3">
    <source>
        <dbReference type="SAM" id="SignalP"/>
    </source>
</evidence>
<keyword evidence="3" id="KW-0732">Signal</keyword>
<dbReference type="HOGENOM" id="CLU_000445_106_4_10"/>
<feature type="domain" description="Signal transduction histidine kinase internal region" evidence="4">
    <location>
        <begin position="481"/>
        <end position="559"/>
    </location>
</feature>
<dbReference type="InterPro" id="IPR010559">
    <property type="entry name" value="Sig_transdc_His_kin_internal"/>
</dbReference>
<keyword evidence="6" id="KW-1185">Reference proteome</keyword>
<dbReference type="PROSITE" id="PS50005">
    <property type="entry name" value="TPR"/>
    <property type="match status" value="2"/>
</dbReference>
<keyword evidence="2" id="KW-1133">Transmembrane helix</keyword>
<dbReference type="Pfam" id="PF13181">
    <property type="entry name" value="TPR_8"/>
    <property type="match status" value="1"/>
</dbReference>
<dbReference type="SMART" id="SM00028">
    <property type="entry name" value="TPR"/>
    <property type="match status" value="5"/>
</dbReference>
<evidence type="ECO:0000256" key="2">
    <source>
        <dbReference type="SAM" id="Phobius"/>
    </source>
</evidence>
<dbReference type="eggNOG" id="COG0457">
    <property type="taxonomic scope" value="Bacteria"/>
</dbReference>